<comment type="caution">
    <text evidence="1">The sequence shown here is derived from an EMBL/GenBank/DDBJ whole genome shotgun (WGS) entry which is preliminary data.</text>
</comment>
<gene>
    <name evidence="1" type="ORF">CHH67_20335</name>
</gene>
<name>A0A268EJD6_9BACL</name>
<sequence>MFGQHVPDVLANVVSSQFFQLERWILIDQPTLQVAVVALVVVQRPGLQAFGFLGSQEDTEVIIERMVQGDRSGSQPFACCCCRGHMNRSSQNRCKKAAKAMAAVISIL</sequence>
<organism evidence="1 2">
    <name type="scientific">Paenibacillus campinasensis</name>
    <dbReference type="NCBI Taxonomy" id="66347"/>
    <lineage>
        <taxon>Bacteria</taxon>
        <taxon>Bacillati</taxon>
        <taxon>Bacillota</taxon>
        <taxon>Bacilli</taxon>
        <taxon>Bacillales</taxon>
        <taxon>Paenibacillaceae</taxon>
        <taxon>Paenibacillus</taxon>
    </lineage>
</organism>
<dbReference type="AlphaFoldDB" id="A0A268EJD6"/>
<dbReference type="EMBL" id="NPBY01000067">
    <property type="protein sequence ID" value="PAD73240.1"/>
    <property type="molecule type" value="Genomic_DNA"/>
</dbReference>
<evidence type="ECO:0000313" key="2">
    <source>
        <dbReference type="Proteomes" id="UP000215596"/>
    </source>
</evidence>
<evidence type="ECO:0000313" key="1">
    <source>
        <dbReference type="EMBL" id="PAD73240.1"/>
    </source>
</evidence>
<reference evidence="1 2" key="1">
    <citation type="submission" date="2017-07" db="EMBL/GenBank/DDBJ databases">
        <title>Isolation and whole genome analysis of endospore-forming bacteria from heroin.</title>
        <authorList>
            <person name="Kalinowski J."/>
            <person name="Ahrens B."/>
            <person name="Al-Dilaimi A."/>
            <person name="Winkler A."/>
            <person name="Wibberg D."/>
            <person name="Schleenbecker U."/>
            <person name="Ruckert C."/>
            <person name="Wolfel R."/>
            <person name="Grass G."/>
        </authorList>
    </citation>
    <scope>NUCLEOTIDE SEQUENCE [LARGE SCALE GENOMIC DNA]</scope>
    <source>
        <strain evidence="1 2">7537-G1</strain>
    </source>
</reference>
<proteinExistence type="predicted"/>
<dbReference type="Proteomes" id="UP000215596">
    <property type="component" value="Unassembled WGS sequence"/>
</dbReference>
<accession>A0A268EJD6</accession>
<protein>
    <submittedName>
        <fullName evidence="1">Uncharacterized protein</fullName>
    </submittedName>
</protein>